<evidence type="ECO:0000313" key="2">
    <source>
        <dbReference type="Proteomes" id="UP000008281"/>
    </source>
</evidence>
<dbReference type="EMBL" id="DS268563">
    <property type="protein sequence ID" value="EFO90190.1"/>
    <property type="molecule type" value="Genomic_DNA"/>
</dbReference>
<keyword evidence="2" id="KW-1185">Reference proteome</keyword>
<sequence length="181" mass="21146">MLKSLSILLLVLLSIATCRFLTEEDVCKSEEKRWDDCFDEWWKNKTTRNDFDFYQNLKNTMGCIGDYKCKGMKKLRKFQFDQMLFTKEQLSGGVMDCVEKAGRLSEFQQCLTPGARARYPVGVAYNEKVVECIGDLLERMECSVEDKKKIMSTAYSNRDFLEISMKDAENFDKEFDATKYL</sequence>
<dbReference type="Proteomes" id="UP000008281">
    <property type="component" value="Unassembled WGS sequence"/>
</dbReference>
<name>E3N971_CAERE</name>
<dbReference type="OMA" id="DFLEISM"/>
<gene>
    <name evidence="1" type="ORF">CRE_24172</name>
</gene>
<protein>
    <submittedName>
        <fullName evidence="1">Uncharacterized protein</fullName>
    </submittedName>
</protein>
<organism evidence="2">
    <name type="scientific">Caenorhabditis remanei</name>
    <name type="common">Caenorhabditis vulgaris</name>
    <dbReference type="NCBI Taxonomy" id="31234"/>
    <lineage>
        <taxon>Eukaryota</taxon>
        <taxon>Metazoa</taxon>
        <taxon>Ecdysozoa</taxon>
        <taxon>Nematoda</taxon>
        <taxon>Chromadorea</taxon>
        <taxon>Rhabditida</taxon>
        <taxon>Rhabditina</taxon>
        <taxon>Rhabditomorpha</taxon>
        <taxon>Rhabditoidea</taxon>
        <taxon>Rhabditidae</taxon>
        <taxon>Peloderinae</taxon>
        <taxon>Caenorhabditis</taxon>
    </lineage>
</organism>
<accession>E3N971</accession>
<evidence type="ECO:0000313" key="1">
    <source>
        <dbReference type="EMBL" id="EFO90190.1"/>
    </source>
</evidence>
<proteinExistence type="predicted"/>
<dbReference type="HOGENOM" id="CLU_1403566_0_0_1"/>
<dbReference type="AlphaFoldDB" id="E3N971"/>
<dbReference type="eggNOG" id="ENOG502TKH2">
    <property type="taxonomic scope" value="Eukaryota"/>
</dbReference>
<reference evidence="1" key="1">
    <citation type="submission" date="2007-07" db="EMBL/GenBank/DDBJ databases">
        <title>PCAP assembly of the Caenorhabditis remanei genome.</title>
        <authorList>
            <consortium name="The Caenorhabditis remanei Sequencing Consortium"/>
            <person name="Wilson R.K."/>
        </authorList>
    </citation>
    <scope>NUCLEOTIDE SEQUENCE [LARGE SCALE GENOMIC DNA]</scope>
    <source>
        <strain evidence="1">PB4641</strain>
    </source>
</reference>